<feature type="domain" description="Resolvase/invertase-type recombinase catalytic" evidence="1">
    <location>
        <begin position="3"/>
        <end position="154"/>
    </location>
</feature>
<reference evidence="2 3" key="1">
    <citation type="submission" date="2020-08" db="EMBL/GenBank/DDBJ databases">
        <title>A Genomic Blueprint of the Chicken Gut Microbiome.</title>
        <authorList>
            <person name="Gilroy R."/>
            <person name="Ravi A."/>
            <person name="Getino M."/>
            <person name="Pursley I."/>
            <person name="Horton D.L."/>
            <person name="Alikhan N.-F."/>
            <person name="Baker D."/>
            <person name="Gharbi K."/>
            <person name="Hall N."/>
            <person name="Watson M."/>
            <person name="Adriaenssens E.M."/>
            <person name="Foster-Nyarko E."/>
            <person name="Jarju S."/>
            <person name="Secka A."/>
            <person name="Antonio M."/>
            <person name="Oren A."/>
            <person name="Chaudhuri R."/>
            <person name="La Ragione R.M."/>
            <person name="Hildebrand F."/>
            <person name="Pallen M.J."/>
        </authorList>
    </citation>
    <scope>NUCLEOTIDE SEQUENCE [LARGE SCALE GENOMIC DNA]</scope>
    <source>
        <strain evidence="2 3">Sa1CVN1</strain>
    </source>
</reference>
<organism evidence="2 3">
    <name type="scientific">Phocaeicola intestinalis</name>
    <dbReference type="NCBI Taxonomy" id="2762212"/>
    <lineage>
        <taxon>Bacteria</taxon>
        <taxon>Pseudomonadati</taxon>
        <taxon>Bacteroidota</taxon>
        <taxon>Bacteroidia</taxon>
        <taxon>Bacteroidales</taxon>
        <taxon>Bacteroidaceae</taxon>
        <taxon>Phocaeicola</taxon>
    </lineage>
</organism>
<protein>
    <submittedName>
        <fullName evidence="2">Recombinase family protein</fullName>
    </submittedName>
</protein>
<dbReference type="Proteomes" id="UP000620874">
    <property type="component" value="Unassembled WGS sequence"/>
</dbReference>
<dbReference type="PROSITE" id="PS51736">
    <property type="entry name" value="RECOMBINASES_3"/>
    <property type="match status" value="1"/>
</dbReference>
<dbReference type="Pfam" id="PF02796">
    <property type="entry name" value="HTH_7"/>
    <property type="match status" value="1"/>
</dbReference>
<evidence type="ECO:0000313" key="2">
    <source>
        <dbReference type="EMBL" id="MBD8038934.1"/>
    </source>
</evidence>
<dbReference type="EMBL" id="JACSPP010000001">
    <property type="protein sequence ID" value="MBD8038934.1"/>
    <property type="molecule type" value="Genomic_DNA"/>
</dbReference>
<proteinExistence type="predicted"/>
<dbReference type="Pfam" id="PF00239">
    <property type="entry name" value="Resolvase"/>
    <property type="match status" value="1"/>
</dbReference>
<dbReference type="InterPro" id="IPR006120">
    <property type="entry name" value="Resolvase_HTH_dom"/>
</dbReference>
<comment type="caution">
    <text evidence="2">The sequence shown here is derived from an EMBL/GenBank/DDBJ whole genome shotgun (WGS) entry which is preliminary data.</text>
</comment>
<sequence length="214" mass="24352">MKKAVIYARVSSTNDRQDTGRQIKDLENYAKSQNIEIVKIYEEHISGAKRIEERQVLTECLEYCTKESVNFLLLSELSRLGRSTLQVLRSLEILHEAKVSVYIQNLGLYTLQADGKVNPIASIMVTVLAEMANIERSNIQYRLNSGRANYVANGGRLGRRKGSTKSEEKLRDEYKETIALLKKGYSIRNIARLQGIGISTVQRIKNQFINNNLK</sequence>
<evidence type="ECO:0000313" key="3">
    <source>
        <dbReference type="Proteomes" id="UP000620874"/>
    </source>
</evidence>
<dbReference type="InterPro" id="IPR050639">
    <property type="entry name" value="SSR_resolvase"/>
</dbReference>
<dbReference type="SMART" id="SM00857">
    <property type="entry name" value="Resolvase"/>
    <property type="match status" value="1"/>
</dbReference>
<evidence type="ECO:0000259" key="1">
    <source>
        <dbReference type="PROSITE" id="PS51736"/>
    </source>
</evidence>
<dbReference type="RefSeq" id="WP_191762741.1">
    <property type="nucleotide sequence ID" value="NZ_JACSPP010000001.1"/>
</dbReference>
<dbReference type="Gene3D" id="1.10.10.60">
    <property type="entry name" value="Homeodomain-like"/>
    <property type="match status" value="1"/>
</dbReference>
<dbReference type="InterPro" id="IPR006119">
    <property type="entry name" value="Resolv_N"/>
</dbReference>
<dbReference type="PANTHER" id="PTHR30461:SF19">
    <property type="entry name" value="SITE-SPECIFIC RECOMBINASE RESOLVASE FAMILY"/>
    <property type="match status" value="1"/>
</dbReference>
<dbReference type="SUPFAM" id="SSF53041">
    <property type="entry name" value="Resolvase-like"/>
    <property type="match status" value="1"/>
</dbReference>
<keyword evidence="3" id="KW-1185">Reference proteome</keyword>
<dbReference type="InterPro" id="IPR036162">
    <property type="entry name" value="Resolvase-like_N_sf"/>
</dbReference>
<name>A0ABR8Y4H5_9BACT</name>
<dbReference type="PANTHER" id="PTHR30461">
    <property type="entry name" value="DNA-INVERTASE FROM LAMBDOID PROPHAGE"/>
    <property type="match status" value="1"/>
</dbReference>
<gene>
    <name evidence="2" type="ORF">H9625_00450</name>
</gene>
<dbReference type="CDD" id="cd03768">
    <property type="entry name" value="SR_ResInv"/>
    <property type="match status" value="1"/>
</dbReference>
<accession>A0ABR8Y4H5</accession>
<dbReference type="Gene3D" id="3.40.50.1390">
    <property type="entry name" value="Resolvase, N-terminal catalytic domain"/>
    <property type="match status" value="1"/>
</dbReference>